<dbReference type="OrthoDB" id="8020377at2"/>
<sequence length="65" mass="7214">MSWSDLASRAFKTALALISAIVMDYAFLNGRMTRQAVTGIERMAADAPVLIDRLVTSALNIKWDR</sequence>
<dbReference type="EMBL" id="CP016616">
    <property type="protein sequence ID" value="ANY78660.1"/>
    <property type="molecule type" value="Genomic_DNA"/>
</dbReference>
<feature type="transmembrane region" description="Helical" evidence="1">
    <location>
        <begin position="6"/>
        <end position="28"/>
    </location>
</feature>
<dbReference type="RefSeq" id="WP_099509663.1">
    <property type="nucleotide sequence ID" value="NZ_CP016616.1"/>
</dbReference>
<keyword evidence="1" id="KW-1133">Transmembrane helix</keyword>
<proteinExistence type="predicted"/>
<evidence type="ECO:0000256" key="1">
    <source>
        <dbReference type="SAM" id="Phobius"/>
    </source>
</evidence>
<keyword evidence="1" id="KW-0472">Membrane</keyword>
<gene>
    <name evidence="2" type="ORF">BB934_10850</name>
</gene>
<keyword evidence="1" id="KW-0812">Transmembrane</keyword>
<accession>A0A1B2EF99</accession>
<organism evidence="2">
    <name type="scientific">Microvirga ossetica</name>
    <dbReference type="NCBI Taxonomy" id="1882682"/>
    <lineage>
        <taxon>Bacteria</taxon>
        <taxon>Pseudomonadati</taxon>
        <taxon>Pseudomonadota</taxon>
        <taxon>Alphaproteobacteria</taxon>
        <taxon>Hyphomicrobiales</taxon>
        <taxon>Methylobacteriaceae</taxon>
        <taxon>Microvirga</taxon>
    </lineage>
</organism>
<dbReference type="AlphaFoldDB" id="A0A1B2EF99"/>
<reference evidence="2" key="1">
    <citation type="submission" date="2016-07" db="EMBL/GenBank/DDBJ databases">
        <title>Microvirga ossetica sp. nov. a new species of rhizobia isolated from root nodules of the legume species Vicia alpestris Steven originated from North Ossetia region in the Caucasus.</title>
        <authorList>
            <person name="Safronova V.I."/>
            <person name="Kuznetsova I.G."/>
            <person name="Sazanova A.L."/>
            <person name="Belimov A."/>
            <person name="Andronov E."/>
            <person name="Osledkin Y.S."/>
            <person name="Onishchuk O.P."/>
            <person name="Kurchak O.N."/>
            <person name="Shaposhnikov A.I."/>
            <person name="Willems A."/>
            <person name="Tikhonovich I.A."/>
        </authorList>
    </citation>
    <scope>NUCLEOTIDE SEQUENCE [LARGE SCALE GENOMIC DNA]</scope>
    <source>
        <strain evidence="2">V5/3M</strain>
    </source>
</reference>
<evidence type="ECO:0000313" key="2">
    <source>
        <dbReference type="EMBL" id="ANY78660.1"/>
    </source>
</evidence>
<dbReference type="KEGG" id="moc:BB934_10850"/>
<protein>
    <submittedName>
        <fullName evidence="2">Uncharacterized protein</fullName>
    </submittedName>
</protein>
<name>A0A1B2EF99_9HYPH</name>